<dbReference type="Proteomes" id="UP000198707">
    <property type="component" value="Unassembled WGS sequence"/>
</dbReference>
<dbReference type="EMBL" id="FNYV01000002">
    <property type="protein sequence ID" value="SEJ00657.1"/>
    <property type="molecule type" value="Genomic_DNA"/>
</dbReference>
<dbReference type="STRING" id="1144548.SAMN05443287_102578"/>
<protein>
    <submittedName>
        <fullName evidence="2">BON domain-containing protein</fullName>
    </submittedName>
</protein>
<proteinExistence type="predicted"/>
<evidence type="ECO:0000313" key="2">
    <source>
        <dbReference type="EMBL" id="SEJ00657.1"/>
    </source>
</evidence>
<gene>
    <name evidence="2" type="ORF">SAMN05443287_102578</name>
</gene>
<accession>A0A1H6VFV4</accession>
<keyword evidence="3" id="KW-1185">Reference proteome</keyword>
<feature type="domain" description="BON" evidence="1">
    <location>
        <begin position="27"/>
        <end position="95"/>
    </location>
</feature>
<organism evidence="2 3">
    <name type="scientific">Micromonospora phaseoli</name>
    <dbReference type="NCBI Taxonomy" id="1144548"/>
    <lineage>
        <taxon>Bacteria</taxon>
        <taxon>Bacillati</taxon>
        <taxon>Actinomycetota</taxon>
        <taxon>Actinomycetes</taxon>
        <taxon>Micromonosporales</taxon>
        <taxon>Micromonosporaceae</taxon>
        <taxon>Micromonospora</taxon>
    </lineage>
</organism>
<dbReference type="Gene3D" id="3.30.1340.30">
    <property type="match status" value="1"/>
</dbReference>
<dbReference type="PROSITE" id="PS50914">
    <property type="entry name" value="BON"/>
    <property type="match status" value="1"/>
</dbReference>
<sequence length="101" mass="11553">MVMPWPWPMPDDHSFRALWDEPQDHDEDVRLAALVAQRLSADWTTRRQQITVMVQNRVVILTGLVAGAETRRAAGELAWDIEGVVDVCNALRLVGHRRGRR</sequence>
<dbReference type="InterPro" id="IPR007055">
    <property type="entry name" value="BON_dom"/>
</dbReference>
<reference evidence="3" key="1">
    <citation type="submission" date="2016-10" db="EMBL/GenBank/DDBJ databases">
        <authorList>
            <person name="Varghese N."/>
            <person name="Submissions S."/>
        </authorList>
    </citation>
    <scope>NUCLEOTIDE SEQUENCE [LARGE SCALE GENOMIC DNA]</scope>
    <source>
        <strain evidence="3">CGMCC 4.7038</strain>
    </source>
</reference>
<evidence type="ECO:0000313" key="3">
    <source>
        <dbReference type="Proteomes" id="UP000198707"/>
    </source>
</evidence>
<dbReference type="Pfam" id="PF04972">
    <property type="entry name" value="BON"/>
    <property type="match status" value="1"/>
</dbReference>
<name>A0A1H6VFV4_9ACTN</name>
<dbReference type="AlphaFoldDB" id="A0A1H6VFV4"/>
<evidence type="ECO:0000259" key="1">
    <source>
        <dbReference type="PROSITE" id="PS50914"/>
    </source>
</evidence>